<dbReference type="Proteomes" id="UP000789525">
    <property type="component" value="Unassembled WGS sequence"/>
</dbReference>
<evidence type="ECO:0000313" key="1">
    <source>
        <dbReference type="EMBL" id="CAG8514362.1"/>
    </source>
</evidence>
<sequence length="1018" mass="115954">WDVTEPITGVAFFPGGDKFILWELKSIGFETGALYLLDGKTQRKKRINCNAISISPDGQKVAVVYATDTRLPYLPSSKSIILCVTFFPNSRRILMVDSNQNLTVISLDDMNQNSRPLLCSAVDHIRQLVISPTEQLVAIFTNQGLIVHGIEKDIYLIPLSTSTLWGGGFSPDGSYIYAVDRNSRRWTVSTIDTMSWVLQKLSTEPVRAAINPNTLVSVYTVVGQGWSALKISSSEREDIFIDLSTGKRIIPPSSRFVGNQLKYGDRWLMSVPQDARGNWSLTQDHIAYIDEEGRPIVIDYSSLVAQALQGVNNPKVVEVWRTEWLEHLEKLRPELPEDQRVPYFKELEFWRTEWWERLKQLRLELPEDSPHERQKEIAENIGCIMMHGTLEEILAMIEDGEQGEHLQSRVNAIRQDADHMQALRKLWEEQDLDLLENKGLVNHTSLGPEADSHHLFGWNGWTPGSQSKARDRKPQKVLILADPWVNPTASSLGLAARCDFLIGTPPLLRIVTDRCKDIPSATISHLWDIQHHRSMHAPRHLDGMDAHDDPRWSRHGCRERNPCPTPFCKIVQRGLLTPKADPETRIRFDVLHNAYLYGMELLALGRGEHGDFIGQTQDTSKRRSPVDLEKWGFDLLFMTRSALGHDSRCLNARVQIPFPLHPLRLRDGIYQNLAFDRNIHGRFDGMDMHDDPDALLTMRPGLPGLYPSDSLIDIAHEGCISYFLHNDISCALNIRPFSSIVSNSPMGRRKLDDGSSHLCRGIVEVNDHGNYARILPTRTRKAATALTPAQPNPKPHHVDQDLSPETNFTTLWHEVSKPQEPRKTKTQQDTLSEWNDRFDRYMSSLLDHEGIPILQDCGCDGHDPVDLQLFSLQLFPASTITPRTAFTFNVLEQFRLLHLEGKDRPYPSDYRRDRGREFQRVARQWNYLLAKKSALAMDTLANPLAPRCPACPHPGMNMDRAQPSYKGFGLWEDKGFFVGSKRYNEYLKKMDESQQSQPVSNPPSNIPHPDHKIDIYLL</sequence>
<gene>
    <name evidence="1" type="ORF">ACOLOM_LOCUS3363</name>
</gene>
<organism evidence="1 2">
    <name type="scientific">Acaulospora colombiana</name>
    <dbReference type="NCBI Taxonomy" id="27376"/>
    <lineage>
        <taxon>Eukaryota</taxon>
        <taxon>Fungi</taxon>
        <taxon>Fungi incertae sedis</taxon>
        <taxon>Mucoromycota</taxon>
        <taxon>Glomeromycotina</taxon>
        <taxon>Glomeromycetes</taxon>
        <taxon>Diversisporales</taxon>
        <taxon>Acaulosporaceae</taxon>
        <taxon>Acaulospora</taxon>
    </lineage>
</organism>
<dbReference type="EMBL" id="CAJVPT010004954">
    <property type="protein sequence ID" value="CAG8514362.1"/>
    <property type="molecule type" value="Genomic_DNA"/>
</dbReference>
<evidence type="ECO:0000313" key="2">
    <source>
        <dbReference type="Proteomes" id="UP000789525"/>
    </source>
</evidence>
<accession>A0ACA9LA50</accession>
<feature type="non-terminal residue" evidence="1">
    <location>
        <position position="1"/>
    </location>
</feature>
<reference evidence="1" key="1">
    <citation type="submission" date="2021-06" db="EMBL/GenBank/DDBJ databases">
        <authorList>
            <person name="Kallberg Y."/>
            <person name="Tangrot J."/>
            <person name="Rosling A."/>
        </authorList>
    </citation>
    <scope>NUCLEOTIDE SEQUENCE</scope>
    <source>
        <strain evidence="1">CL356</strain>
    </source>
</reference>
<keyword evidence="2" id="KW-1185">Reference proteome</keyword>
<protein>
    <submittedName>
        <fullName evidence="1">11060_t:CDS:1</fullName>
    </submittedName>
</protein>
<proteinExistence type="predicted"/>
<name>A0ACA9LA50_9GLOM</name>
<comment type="caution">
    <text evidence="1">The sequence shown here is derived from an EMBL/GenBank/DDBJ whole genome shotgun (WGS) entry which is preliminary data.</text>
</comment>